<dbReference type="InterPro" id="IPR012292">
    <property type="entry name" value="Globin/Proto"/>
</dbReference>
<accession>A0A1I2KED4</accession>
<dbReference type="EMBL" id="FOND01000021">
    <property type="protein sequence ID" value="SFF64833.1"/>
    <property type="molecule type" value="Genomic_DNA"/>
</dbReference>
<gene>
    <name evidence="5" type="ORF">SAMN05216574_1214</name>
</gene>
<dbReference type="InterPro" id="IPR009050">
    <property type="entry name" value="Globin-like_sf"/>
</dbReference>
<name>A0A1I2KED4_9ACTN</name>
<proteinExistence type="predicted"/>
<evidence type="ECO:0000256" key="1">
    <source>
        <dbReference type="ARBA" id="ARBA00022448"/>
    </source>
</evidence>
<keyword evidence="3" id="KW-0479">Metal-binding</keyword>
<dbReference type="AlphaFoldDB" id="A0A1I2KED4"/>
<dbReference type="InterPro" id="IPR001486">
    <property type="entry name" value="Hemoglobin_trunc"/>
</dbReference>
<keyword evidence="2" id="KW-0349">Heme</keyword>
<dbReference type="Proteomes" id="UP000198589">
    <property type="component" value="Unassembled WGS sequence"/>
</dbReference>
<protein>
    <submittedName>
        <fullName evidence="5">Hemoglobin</fullName>
    </submittedName>
</protein>
<dbReference type="Pfam" id="PF01152">
    <property type="entry name" value="Bac_globin"/>
    <property type="match status" value="1"/>
</dbReference>
<evidence type="ECO:0000313" key="6">
    <source>
        <dbReference type="Proteomes" id="UP000198589"/>
    </source>
</evidence>
<evidence type="ECO:0000256" key="2">
    <source>
        <dbReference type="ARBA" id="ARBA00022617"/>
    </source>
</evidence>
<dbReference type="GO" id="GO:0046872">
    <property type="term" value="F:metal ion binding"/>
    <property type="evidence" value="ECO:0007669"/>
    <property type="project" value="UniProtKB-KW"/>
</dbReference>
<organism evidence="5 6">
    <name type="scientific">Blastococcus tunisiensis</name>
    <dbReference type="NCBI Taxonomy" id="1798228"/>
    <lineage>
        <taxon>Bacteria</taxon>
        <taxon>Bacillati</taxon>
        <taxon>Actinomycetota</taxon>
        <taxon>Actinomycetes</taxon>
        <taxon>Geodermatophilales</taxon>
        <taxon>Geodermatophilaceae</taxon>
        <taxon>Blastococcus</taxon>
    </lineage>
</organism>
<reference evidence="6" key="1">
    <citation type="submission" date="2016-10" db="EMBL/GenBank/DDBJ databases">
        <authorList>
            <person name="Varghese N."/>
            <person name="Submissions S."/>
        </authorList>
    </citation>
    <scope>NUCLEOTIDE SEQUENCE [LARGE SCALE GENOMIC DNA]</scope>
    <source>
        <strain evidence="6">DSM 46838</strain>
    </source>
</reference>
<dbReference type="GO" id="GO:0020037">
    <property type="term" value="F:heme binding"/>
    <property type="evidence" value="ECO:0007669"/>
    <property type="project" value="InterPro"/>
</dbReference>
<keyword evidence="6" id="KW-1185">Reference proteome</keyword>
<keyword evidence="4" id="KW-0408">Iron</keyword>
<keyword evidence="1" id="KW-0813">Transport</keyword>
<dbReference type="GO" id="GO:0019825">
    <property type="term" value="F:oxygen binding"/>
    <property type="evidence" value="ECO:0007669"/>
    <property type="project" value="InterPro"/>
</dbReference>
<evidence type="ECO:0000313" key="5">
    <source>
        <dbReference type="EMBL" id="SFF64833.1"/>
    </source>
</evidence>
<dbReference type="SUPFAM" id="SSF46458">
    <property type="entry name" value="Globin-like"/>
    <property type="match status" value="1"/>
</dbReference>
<dbReference type="Gene3D" id="1.10.490.10">
    <property type="entry name" value="Globins"/>
    <property type="match status" value="1"/>
</dbReference>
<evidence type="ECO:0000256" key="4">
    <source>
        <dbReference type="ARBA" id="ARBA00023004"/>
    </source>
</evidence>
<sequence length="162" mass="17731">MAARVLPHSSTVRPTLFAFAGGEPAFRALAAAHHARCLADPELNHPFTRADLDPQHVPRLAAYWAEVMGGPPRYSEGLGDQSGLLRMHAGNGDISDLGRRFVDCFVAALDDAQLPADPEFRSAMRAYVEWAVDDVLVFSPVDAVVPDDRAVPRWSWDGLRRG</sequence>
<evidence type="ECO:0000256" key="3">
    <source>
        <dbReference type="ARBA" id="ARBA00022723"/>
    </source>
</evidence>
<dbReference type="STRING" id="1798228.SAMN05216574_1214"/>